<sequence>MNKHNIFHPLPERTDIETFEDILRTPNIRIERIVSHGQSSPEEGWYDQDEAEWVILLQGNAVLGFENGKEISLQAGDYVHIPAYCKHRVMMTDQEKATVWLAVFYCN</sequence>
<evidence type="ECO:0000259" key="1">
    <source>
        <dbReference type="Pfam" id="PF07883"/>
    </source>
</evidence>
<evidence type="ECO:0000313" key="4">
    <source>
        <dbReference type="Proteomes" id="UP000193466"/>
    </source>
</evidence>
<organism evidence="3 5">
    <name type="scientific">Neisseria zoodegmatis</name>
    <dbReference type="NCBI Taxonomy" id="326523"/>
    <lineage>
        <taxon>Bacteria</taxon>
        <taxon>Pseudomonadati</taxon>
        <taxon>Pseudomonadota</taxon>
        <taxon>Betaproteobacteria</taxon>
        <taxon>Neisseriales</taxon>
        <taxon>Neisseriaceae</taxon>
        <taxon>Neisseria</taxon>
    </lineage>
</organism>
<dbReference type="KEGG" id="nzo:SAMEA4504057_2049"/>
<dbReference type="AlphaFoldDB" id="A0AB38DTD0"/>
<evidence type="ECO:0000313" key="3">
    <source>
        <dbReference type="EMBL" id="SNU80519.1"/>
    </source>
</evidence>
<reference evidence="3 5" key="2">
    <citation type="submission" date="2017-06" db="EMBL/GenBank/DDBJ databases">
        <authorList>
            <consortium name="Pathogen Informatics"/>
        </authorList>
    </citation>
    <scope>NUCLEOTIDE SEQUENCE [LARGE SCALE GENOMIC DNA]</scope>
    <source>
        <strain evidence="3 5">NCTC12230</strain>
    </source>
</reference>
<dbReference type="Proteomes" id="UP000193466">
    <property type="component" value="Unassembled WGS sequence"/>
</dbReference>
<name>A0AB38DTD0_9NEIS</name>
<protein>
    <submittedName>
        <fullName evidence="2 3">Cupin</fullName>
    </submittedName>
</protein>
<dbReference type="InterPro" id="IPR011051">
    <property type="entry name" value="RmlC_Cupin_sf"/>
</dbReference>
<dbReference type="SUPFAM" id="SSF51182">
    <property type="entry name" value="RmlC-like cupins"/>
    <property type="match status" value="1"/>
</dbReference>
<dbReference type="EMBL" id="MTBM01000002">
    <property type="protein sequence ID" value="OSI11190.1"/>
    <property type="molecule type" value="Genomic_DNA"/>
</dbReference>
<proteinExistence type="predicted"/>
<dbReference type="EMBL" id="LT906434">
    <property type="protein sequence ID" value="SNU80519.1"/>
    <property type="molecule type" value="Genomic_DNA"/>
</dbReference>
<keyword evidence="4" id="KW-1185">Reference proteome</keyword>
<gene>
    <name evidence="2" type="ORF">BWD10_01955</name>
    <name evidence="3" type="ORF">SAMEA4504057_02049</name>
</gene>
<dbReference type="Pfam" id="PF07883">
    <property type="entry name" value="Cupin_2"/>
    <property type="match status" value="1"/>
</dbReference>
<evidence type="ECO:0000313" key="5">
    <source>
        <dbReference type="Proteomes" id="UP000215033"/>
    </source>
</evidence>
<accession>A0AB38DTD0</accession>
<dbReference type="CDD" id="cd06981">
    <property type="entry name" value="cupin_reut_a1446"/>
    <property type="match status" value="1"/>
</dbReference>
<reference evidence="2 4" key="1">
    <citation type="submission" date="2017-01" db="EMBL/GenBank/DDBJ databases">
        <authorList>
            <person name="Wolfgang W.J."/>
            <person name="Cole J."/>
            <person name="Wroblewski D."/>
            <person name="Mcginnis J."/>
            <person name="Musser K.A."/>
        </authorList>
    </citation>
    <scope>NUCLEOTIDE SEQUENCE [LARGE SCALE GENOMIC DNA]</scope>
    <source>
        <strain evidence="2 4">DSM 21643</strain>
    </source>
</reference>
<dbReference type="InterPro" id="IPR013096">
    <property type="entry name" value="Cupin_2"/>
</dbReference>
<feature type="domain" description="Cupin type-2" evidence="1">
    <location>
        <begin position="37"/>
        <end position="104"/>
    </location>
</feature>
<dbReference type="InterPro" id="IPR014710">
    <property type="entry name" value="RmlC-like_jellyroll"/>
</dbReference>
<dbReference type="Proteomes" id="UP000215033">
    <property type="component" value="Chromosome 1"/>
</dbReference>
<evidence type="ECO:0000313" key="2">
    <source>
        <dbReference type="EMBL" id="OSI11190.1"/>
    </source>
</evidence>
<dbReference type="Gene3D" id="2.60.120.10">
    <property type="entry name" value="Jelly Rolls"/>
    <property type="match status" value="1"/>
</dbReference>
<dbReference type="RefSeq" id="WP_085362793.1">
    <property type="nucleotide sequence ID" value="NZ_LT906434.1"/>
</dbReference>